<dbReference type="Gene3D" id="1.10.238.10">
    <property type="entry name" value="EF-hand"/>
    <property type="match status" value="1"/>
</dbReference>
<evidence type="ECO:0000256" key="3">
    <source>
        <dbReference type="SAM" id="MobiDB-lite"/>
    </source>
</evidence>
<evidence type="ECO:0000256" key="2">
    <source>
        <dbReference type="SAM" id="Coils"/>
    </source>
</evidence>
<dbReference type="PROSITE" id="PS00018">
    <property type="entry name" value="EF_HAND_1"/>
    <property type="match status" value="2"/>
</dbReference>
<feature type="region of interest" description="Disordered" evidence="3">
    <location>
        <begin position="424"/>
        <end position="460"/>
    </location>
</feature>
<keyword evidence="5" id="KW-1185">Reference proteome</keyword>
<dbReference type="GeneID" id="106181378"/>
<dbReference type="Pfam" id="PF13499">
    <property type="entry name" value="EF-hand_7"/>
    <property type="match status" value="1"/>
</dbReference>
<dbReference type="RefSeq" id="XP_013421203.1">
    <property type="nucleotide sequence ID" value="XM_013565749.1"/>
</dbReference>
<keyword evidence="2" id="KW-0175">Coiled coil</keyword>
<evidence type="ECO:0000256" key="1">
    <source>
        <dbReference type="ARBA" id="ARBA00022837"/>
    </source>
</evidence>
<dbReference type="SUPFAM" id="SSF47473">
    <property type="entry name" value="EF-hand"/>
    <property type="match status" value="1"/>
</dbReference>
<dbReference type="GO" id="GO:0005509">
    <property type="term" value="F:calcium ion binding"/>
    <property type="evidence" value="ECO:0007669"/>
    <property type="project" value="InterPro"/>
</dbReference>
<proteinExistence type="predicted"/>
<evidence type="ECO:0000259" key="4">
    <source>
        <dbReference type="PROSITE" id="PS50222"/>
    </source>
</evidence>
<feature type="compositionally biased region" description="Basic and acidic residues" evidence="3">
    <location>
        <begin position="432"/>
        <end position="453"/>
    </location>
</feature>
<keyword evidence="1" id="KW-0106">Calcium</keyword>
<dbReference type="InterPro" id="IPR011992">
    <property type="entry name" value="EF-hand-dom_pair"/>
</dbReference>
<protein>
    <submittedName>
        <fullName evidence="6">Median body protein isoform X1</fullName>
    </submittedName>
</protein>
<feature type="domain" description="EF-hand" evidence="4">
    <location>
        <begin position="517"/>
        <end position="552"/>
    </location>
</feature>
<dbReference type="Proteomes" id="UP000085678">
    <property type="component" value="Unplaced"/>
</dbReference>
<name>A0A1S3KEZ7_LINAN</name>
<evidence type="ECO:0000313" key="5">
    <source>
        <dbReference type="Proteomes" id="UP000085678"/>
    </source>
</evidence>
<feature type="domain" description="EF-hand" evidence="4">
    <location>
        <begin position="480"/>
        <end position="515"/>
    </location>
</feature>
<evidence type="ECO:0000313" key="6">
    <source>
        <dbReference type="RefSeq" id="XP_013421203.1"/>
    </source>
</evidence>
<gene>
    <name evidence="6" type="primary">LOC106181378</name>
</gene>
<dbReference type="InterPro" id="IPR002048">
    <property type="entry name" value="EF_hand_dom"/>
</dbReference>
<dbReference type="AlphaFoldDB" id="A0A1S3KEZ7"/>
<dbReference type="InterPro" id="IPR018247">
    <property type="entry name" value="EF_Hand_1_Ca_BS"/>
</dbReference>
<dbReference type="PROSITE" id="PS50222">
    <property type="entry name" value="EF_HAND_2"/>
    <property type="match status" value="2"/>
</dbReference>
<organism evidence="5 6">
    <name type="scientific">Lingula anatina</name>
    <name type="common">Brachiopod</name>
    <name type="synonym">Lingula unguis</name>
    <dbReference type="NCBI Taxonomy" id="7574"/>
    <lineage>
        <taxon>Eukaryota</taxon>
        <taxon>Metazoa</taxon>
        <taxon>Spiralia</taxon>
        <taxon>Lophotrochozoa</taxon>
        <taxon>Brachiopoda</taxon>
        <taxon>Linguliformea</taxon>
        <taxon>Lingulata</taxon>
        <taxon>Lingulida</taxon>
        <taxon>Linguloidea</taxon>
        <taxon>Lingulidae</taxon>
        <taxon>Lingula</taxon>
    </lineage>
</organism>
<accession>A0A1S3KEZ7</accession>
<dbReference type="InParanoid" id="A0A1S3KEZ7"/>
<dbReference type="OrthoDB" id="5983955at2759"/>
<dbReference type="STRING" id="7574.A0A1S3KEZ7"/>
<dbReference type="CDD" id="cd00051">
    <property type="entry name" value="EFh"/>
    <property type="match status" value="1"/>
</dbReference>
<reference evidence="6" key="1">
    <citation type="submission" date="2025-08" db="UniProtKB">
        <authorList>
            <consortium name="RefSeq"/>
        </authorList>
    </citation>
    <scope>IDENTIFICATION</scope>
    <source>
        <tissue evidence="6">Gonads</tissue>
    </source>
</reference>
<feature type="coiled-coil region" evidence="2">
    <location>
        <begin position="143"/>
        <end position="310"/>
    </location>
</feature>
<sequence>MAMTAPPGQADRKQGSGFVTQHVNHSMAPSTSSSRPTRRQNKMAGVIFDRVNLQELKDGIDSLFVVLGEIMEMAQTDIKATSEPHQFLMDKLHDVHEDHWSSIRTKFLREEYIGYHHGNFTKEETHDPGKMFLDFIQQVEFCREAVHEKVEEELNREKELKMEIRKLLEKNAEVEAEIRDTKWKHSQDVIELKALQKKYEHLEEVVKKKTTDVQELQRAGNVQLWQKEKGRLLEKVSEREKKLETEMIELKRENSSLLRQLQNADAEFKKYKMAEDKKKASGGDEAEQETEELKRLLFTLQKDVQRTESELFKQQKHIIGIIQGFKKDFKVLIERFMSENGGILPADVLSRRDIDVMRQRLERVISATAEGRLSYLLAELPTHYMGIDRDIKVPTSVKKMTPQERLNQLLGTKASILTPGLKAAQPLPPIAKNKEAEKDTKSDKSTEQSRDSENPQLVDPKTGKLKSITVIKHFPFMAMSYIQDQWEQFKKYDTSGDGELDITEIMQAIMPIVGEDFTAEQVQEAIHEIDLDQTNTIDFYEYLLISNLLINKTGKAHIFRSGIAQEKAKIVSKTCSIQ</sequence>
<dbReference type="KEGG" id="lak:106181378"/>